<accession>A0ABY4RYZ0</accession>
<feature type="region of interest" description="Disordered" evidence="1">
    <location>
        <begin position="406"/>
        <end position="437"/>
    </location>
</feature>
<proteinExistence type="predicted"/>
<feature type="region of interest" description="Disordered" evidence="1">
    <location>
        <begin position="823"/>
        <end position="876"/>
    </location>
</feature>
<dbReference type="RefSeq" id="WP_250194326.1">
    <property type="nucleotide sequence ID" value="NZ_CP097635.1"/>
</dbReference>
<keyword evidence="2" id="KW-1133">Transmembrane helix</keyword>
<feature type="compositionally biased region" description="Low complexity" evidence="1">
    <location>
        <begin position="823"/>
        <end position="863"/>
    </location>
</feature>
<reference evidence="3" key="1">
    <citation type="submission" date="2022-05" db="EMBL/GenBank/DDBJ databases">
        <title>An RpoN-dependent PEP-CTERM gene is involved in floc formation of an Aquincola tertiaricarbonis strain.</title>
        <authorList>
            <person name="Qiu D."/>
            <person name="Xia M."/>
        </authorList>
    </citation>
    <scope>NUCLEOTIDE SEQUENCE</scope>
    <source>
        <strain evidence="3">RN12</strain>
    </source>
</reference>
<evidence type="ECO:0000256" key="1">
    <source>
        <dbReference type="SAM" id="MobiDB-lite"/>
    </source>
</evidence>
<dbReference type="EMBL" id="CP097635">
    <property type="protein sequence ID" value="URI06061.1"/>
    <property type="molecule type" value="Genomic_DNA"/>
</dbReference>
<evidence type="ECO:0000313" key="3">
    <source>
        <dbReference type="EMBL" id="URI06061.1"/>
    </source>
</evidence>
<dbReference type="PANTHER" id="PTHR30441">
    <property type="entry name" value="DUF748 DOMAIN-CONTAINING PROTEIN"/>
    <property type="match status" value="1"/>
</dbReference>
<dbReference type="Proteomes" id="UP001056201">
    <property type="component" value="Chromosome 1"/>
</dbReference>
<gene>
    <name evidence="3" type="ORF">MW290_08950</name>
</gene>
<protein>
    <submittedName>
        <fullName evidence="3">DUF748 domain-containing protein</fullName>
    </submittedName>
</protein>
<organism evidence="3 4">
    <name type="scientific">Aquincola tertiaricarbonis</name>
    <dbReference type="NCBI Taxonomy" id="391953"/>
    <lineage>
        <taxon>Bacteria</taxon>
        <taxon>Pseudomonadati</taxon>
        <taxon>Pseudomonadota</taxon>
        <taxon>Betaproteobacteria</taxon>
        <taxon>Burkholderiales</taxon>
        <taxon>Sphaerotilaceae</taxon>
        <taxon>Aquincola</taxon>
    </lineage>
</organism>
<feature type="transmembrane region" description="Helical" evidence="2">
    <location>
        <begin position="12"/>
        <end position="36"/>
    </location>
</feature>
<keyword evidence="2" id="KW-0472">Membrane</keyword>
<keyword evidence="4" id="KW-1185">Reference proteome</keyword>
<evidence type="ECO:0000256" key="2">
    <source>
        <dbReference type="SAM" id="Phobius"/>
    </source>
</evidence>
<dbReference type="InterPro" id="IPR008023">
    <property type="entry name" value="DUF748"/>
</dbReference>
<dbReference type="PANTHER" id="PTHR30441:SF8">
    <property type="entry name" value="DUF748 DOMAIN-CONTAINING PROTEIN"/>
    <property type="match status" value="1"/>
</dbReference>
<sequence length="1273" mass="133500">MQTQQQHKPRRAHALRVLALSVIAVLVIWLLAWLAVPPLLKSQAEQRLGALLGRQVQVGELRFSPWALSLTVRDLRIAGAGGAADQLRIARLHANLSTSSVWQRAPVVEALEIEQPVLRLARLPGGGLDIDDVVARLRPAPDAPATEPARFALYNLQLTGGQVLVDDQVAGQQHAVRALQLGLPFLSNLPTDVQVQVEPRLAFELEGSRFDTGAQVQPFAATRQGQLRLQWQDLDLARWAPYLPASVPLRPAAGRLSASWLVSFQLPVDTKQPPQLAITGEATLQDLSLVPSAGAAPLLGWQRLQLSVARLQPLARQAALGDLRIDGLRLAVARDAQGRLNLQQLAGGAGSAPAASAAAQPAPLPWQFSLQSLTLADAAIDWQDATARPAARLALSDLQLKAGPLDSRPGATAPLQWSARLGPPGVAAPAETSGQGQAGPAAAQLAFELKGLQAGWLSGYLAQHLALPLQAKATVAGRLDWAAGDSPRLQAELDQLRIDDLRLGAGSGAPLAWRSLAVAQGRIDLMARRLQMGSLTLEQPQLSLRRGTDGVVGWSPSSLAIVTPREGAQSTGPAQRALSPQPGRRAAEAHNQAVASTGAAQATSGGDWQLALNALQVNGGRLQWADAAAPAPVALGLSDLRLTAAGLRWPSDGRTAPARVTLDTRIRDERPQAEGRRAPPPGRLNWQGQLRPQPLMASGQWRLDRLPAHALAPYVATGLQLVLAHADVGGQGRMAVEQRAAGFSVQADGDALLSDVQVQARSAEAGREGEDLLTWQSLKLAGLSVRSAPGEAPKVTVGEAALADFYSRLVITEQGRFNLRDVTAPSAPAAPTTASPAGAAPAEAGVSAPMGGAATASAAGADAPQGTEPSTAAAASPGPVIVIGRTRLTRGRIDFTDRFVKPNYSAALSELNGSLGTLRTDSPQMAPISLQGRVSGTGLLDISGELNPLAKPLALNIRARASDIELAALSPYSGRYAGYAIERGKLSMDVAYQVSPDGKLEASNRVVINQLTFGERVESPDATKLPVSLAIALLKDRNGVIDLDLPITGSLNDPQFSVFGLVFKVLGNLIVKAVTAPFSLLMGGGSSDAASVAFVPGTEQVTTDGETSLGKVAQALLDRPALTLTVRGGADAQAELDAIRSAKLEAQLLAAHQRRAGVGATPPAPPTAAEREALLRRLYADTRLPDKPRNVLGLAKELPPADMAARLKAAMVVSDEEVRELAVRRGMAVRDALLTKGLPAERLFLAAPQWRAAASTPEAQPPMSGAQLVLSTR</sequence>
<keyword evidence="2" id="KW-0812">Transmembrane</keyword>
<evidence type="ECO:0000313" key="4">
    <source>
        <dbReference type="Proteomes" id="UP001056201"/>
    </source>
</evidence>
<dbReference type="InterPro" id="IPR052894">
    <property type="entry name" value="AsmA-related"/>
</dbReference>
<dbReference type="Pfam" id="PF05359">
    <property type="entry name" value="DUF748"/>
    <property type="match status" value="2"/>
</dbReference>
<feature type="region of interest" description="Disordered" evidence="1">
    <location>
        <begin position="565"/>
        <end position="600"/>
    </location>
</feature>
<name>A0ABY4RYZ0_AQUTE</name>